<evidence type="ECO:0000313" key="2">
    <source>
        <dbReference type="EMBL" id="KKP85789.1"/>
    </source>
</evidence>
<keyword evidence="1" id="KW-1133">Transmembrane helix</keyword>
<dbReference type="AlphaFoldDB" id="A0A0G0CVB6"/>
<protein>
    <recommendedName>
        <fullName evidence="4">Transposase IS200-like domain-containing protein</fullName>
    </recommendedName>
</protein>
<dbReference type="PANTHER" id="PTHR34322">
    <property type="entry name" value="TRANSPOSASE, Y1_TNP DOMAIN-CONTAINING"/>
    <property type="match status" value="1"/>
</dbReference>
<gene>
    <name evidence="2" type="ORF">UR88_C0007G0013</name>
</gene>
<dbReference type="GO" id="GO:0003677">
    <property type="term" value="F:DNA binding"/>
    <property type="evidence" value="ECO:0007669"/>
    <property type="project" value="InterPro"/>
</dbReference>
<reference evidence="2 3" key="1">
    <citation type="journal article" date="2015" name="Nature">
        <title>rRNA introns, odd ribosomes, and small enigmatic genomes across a large radiation of phyla.</title>
        <authorList>
            <person name="Brown C.T."/>
            <person name="Hug L.A."/>
            <person name="Thomas B.C."/>
            <person name="Sharon I."/>
            <person name="Castelle C.J."/>
            <person name="Singh A."/>
            <person name="Wilkins M.J."/>
            <person name="Williams K.H."/>
            <person name="Banfield J.F."/>
        </authorList>
    </citation>
    <scope>NUCLEOTIDE SEQUENCE [LARGE SCALE GENOMIC DNA]</scope>
</reference>
<dbReference type="GO" id="GO:0006313">
    <property type="term" value="P:DNA transposition"/>
    <property type="evidence" value="ECO:0007669"/>
    <property type="project" value="InterPro"/>
</dbReference>
<evidence type="ECO:0000256" key="1">
    <source>
        <dbReference type="SAM" id="Phobius"/>
    </source>
</evidence>
<evidence type="ECO:0008006" key="4">
    <source>
        <dbReference type="Google" id="ProtNLM"/>
    </source>
</evidence>
<dbReference type="Proteomes" id="UP000186383">
    <property type="component" value="Unassembled WGS sequence"/>
</dbReference>
<dbReference type="InterPro" id="IPR036515">
    <property type="entry name" value="Transposase_17_sf"/>
</dbReference>
<proteinExistence type="predicted"/>
<feature type="transmembrane region" description="Helical" evidence="1">
    <location>
        <begin position="6"/>
        <end position="31"/>
    </location>
</feature>
<dbReference type="PANTHER" id="PTHR34322:SF2">
    <property type="entry name" value="TRANSPOSASE IS200-LIKE DOMAIN-CONTAINING PROTEIN"/>
    <property type="match status" value="1"/>
</dbReference>
<name>A0A0G0CVB6_9BACT</name>
<sequence>MNPIILDFFFVYFIFNQIQLLIILVSILHILEKIKNLIYLLILSYTKYFNAKYKRTGHLFQGPYQAVHVEDNEQLLHLSAYIHKNPKEIKNVNNKKLIKYPWSSFQDYILENRWPEFLKPNIILEQFNNKAKYVDFVNTSLAKEEK</sequence>
<dbReference type="EMBL" id="LBQW01000007">
    <property type="protein sequence ID" value="KKP85789.1"/>
    <property type="molecule type" value="Genomic_DNA"/>
</dbReference>
<organism evidence="2 3">
    <name type="scientific">Candidatus Nomurabacteria bacterium GW2011_GWA1_35_8</name>
    <dbReference type="NCBI Taxonomy" id="1618727"/>
    <lineage>
        <taxon>Bacteria</taxon>
        <taxon>Candidatus Nomuraibacteriota</taxon>
    </lineage>
</organism>
<dbReference type="GO" id="GO:0004803">
    <property type="term" value="F:transposase activity"/>
    <property type="evidence" value="ECO:0007669"/>
    <property type="project" value="InterPro"/>
</dbReference>
<accession>A0A0G0CVB6</accession>
<evidence type="ECO:0000313" key="3">
    <source>
        <dbReference type="Proteomes" id="UP000186383"/>
    </source>
</evidence>
<keyword evidence="1" id="KW-0472">Membrane</keyword>
<dbReference type="Gene3D" id="3.30.70.1290">
    <property type="entry name" value="Transposase IS200-like"/>
    <property type="match status" value="1"/>
</dbReference>
<keyword evidence="1" id="KW-0812">Transmembrane</keyword>
<comment type="caution">
    <text evidence="2">The sequence shown here is derived from an EMBL/GenBank/DDBJ whole genome shotgun (WGS) entry which is preliminary data.</text>
</comment>
<dbReference type="SUPFAM" id="SSF143422">
    <property type="entry name" value="Transposase IS200-like"/>
    <property type="match status" value="1"/>
</dbReference>